<dbReference type="AlphaFoldDB" id="A0AAI8YIQ9"/>
<proteinExistence type="predicted"/>
<dbReference type="EMBL" id="CAUWAG010000012">
    <property type="protein sequence ID" value="CAJ2508761.1"/>
    <property type="molecule type" value="Genomic_DNA"/>
</dbReference>
<reference evidence="2" key="1">
    <citation type="submission" date="2023-10" db="EMBL/GenBank/DDBJ databases">
        <authorList>
            <person name="Hackl T."/>
        </authorList>
    </citation>
    <scope>NUCLEOTIDE SEQUENCE</scope>
</reference>
<evidence type="ECO:0000256" key="1">
    <source>
        <dbReference type="SAM" id="SignalP"/>
    </source>
</evidence>
<dbReference type="Proteomes" id="UP001295740">
    <property type="component" value="Unassembled WGS sequence"/>
</dbReference>
<sequence>MFVLGLLALMGSAARGFPDTPFICTSSLVLQLVAGVSNVSAVYDNPFGKDCRALLQFADPTYELITYPFPHLRYAGLARTSFLLPAGPPNGGANVELFRAGGLPKAVVSDGTGDLSKEAEQLGAIKRLAAQHAADYDSLYHAHHDIVEEWKRAAYFRA</sequence>
<organism evidence="2 3">
    <name type="scientific">Anthostomella pinea</name>
    <dbReference type="NCBI Taxonomy" id="933095"/>
    <lineage>
        <taxon>Eukaryota</taxon>
        <taxon>Fungi</taxon>
        <taxon>Dikarya</taxon>
        <taxon>Ascomycota</taxon>
        <taxon>Pezizomycotina</taxon>
        <taxon>Sordariomycetes</taxon>
        <taxon>Xylariomycetidae</taxon>
        <taxon>Xylariales</taxon>
        <taxon>Xylariaceae</taxon>
        <taxon>Anthostomella</taxon>
    </lineage>
</organism>
<comment type="caution">
    <text evidence="2">The sequence shown here is derived from an EMBL/GenBank/DDBJ whole genome shotgun (WGS) entry which is preliminary data.</text>
</comment>
<feature type="signal peptide" evidence="1">
    <location>
        <begin position="1"/>
        <end position="16"/>
    </location>
</feature>
<name>A0AAI8YIQ9_9PEZI</name>
<evidence type="ECO:0000313" key="2">
    <source>
        <dbReference type="EMBL" id="CAJ2508761.1"/>
    </source>
</evidence>
<accession>A0AAI8YIQ9</accession>
<gene>
    <name evidence="2" type="ORF">KHLLAP_LOCUS9229</name>
</gene>
<keyword evidence="3" id="KW-1185">Reference proteome</keyword>
<feature type="chain" id="PRO_5042574819" evidence="1">
    <location>
        <begin position="17"/>
        <end position="158"/>
    </location>
</feature>
<evidence type="ECO:0000313" key="3">
    <source>
        <dbReference type="Proteomes" id="UP001295740"/>
    </source>
</evidence>
<protein>
    <submittedName>
        <fullName evidence="2">Uu.00g137870.m01.CDS01</fullName>
    </submittedName>
</protein>
<keyword evidence="1" id="KW-0732">Signal</keyword>